<evidence type="ECO:0000313" key="2">
    <source>
        <dbReference type="EMBL" id="MFC5475328.1"/>
    </source>
</evidence>
<protein>
    <submittedName>
        <fullName evidence="2">Carboxymuconolactone decarboxylase family protein</fullName>
    </submittedName>
</protein>
<dbReference type="SUPFAM" id="SSF69118">
    <property type="entry name" value="AhpD-like"/>
    <property type="match status" value="1"/>
</dbReference>
<proteinExistence type="predicted"/>
<sequence length="125" mass="13282">MGTAEYERGSKRLAAVTGSAGQKVVDGLRNISPDFGRYIVEFAYGEIHSRPGLTMQQRQLITIAALTALGNAQPQLKIHIAAAIHTGVKRDEIIEAIIQMAVYAGFPATLNGLSAAQEVFTASGL</sequence>
<organism evidence="2 3">
    <name type="scientific">Paraherbaspirillum soli</name>
    <dbReference type="NCBI Taxonomy" id="631222"/>
    <lineage>
        <taxon>Bacteria</taxon>
        <taxon>Pseudomonadati</taxon>
        <taxon>Pseudomonadota</taxon>
        <taxon>Betaproteobacteria</taxon>
        <taxon>Burkholderiales</taxon>
        <taxon>Oxalobacteraceae</taxon>
        <taxon>Paraherbaspirillum</taxon>
    </lineage>
</organism>
<dbReference type="Gene3D" id="1.20.1290.10">
    <property type="entry name" value="AhpD-like"/>
    <property type="match status" value="1"/>
</dbReference>
<feature type="domain" description="Carboxymuconolactone decarboxylase-like" evidence="1">
    <location>
        <begin position="33"/>
        <end position="118"/>
    </location>
</feature>
<gene>
    <name evidence="2" type="ORF">ACFPM8_15315</name>
</gene>
<comment type="caution">
    <text evidence="2">The sequence shown here is derived from an EMBL/GenBank/DDBJ whole genome shotgun (WGS) entry which is preliminary data.</text>
</comment>
<dbReference type="EMBL" id="JBHSMT010000026">
    <property type="protein sequence ID" value="MFC5475328.1"/>
    <property type="molecule type" value="Genomic_DNA"/>
</dbReference>
<keyword evidence="3" id="KW-1185">Reference proteome</keyword>
<dbReference type="RefSeq" id="WP_378998507.1">
    <property type="nucleotide sequence ID" value="NZ_JBHSMT010000026.1"/>
</dbReference>
<dbReference type="PANTHER" id="PTHR33570:SF10">
    <property type="entry name" value="GAMMA-CARBOXYMUCONOLACTONE DECARBOXYLASE"/>
    <property type="match status" value="1"/>
</dbReference>
<accession>A0ABW0ME99</accession>
<dbReference type="InterPro" id="IPR052512">
    <property type="entry name" value="4CMD/NDH-1_regulator"/>
</dbReference>
<dbReference type="Proteomes" id="UP001596045">
    <property type="component" value="Unassembled WGS sequence"/>
</dbReference>
<name>A0ABW0ME99_9BURK</name>
<dbReference type="PANTHER" id="PTHR33570">
    <property type="entry name" value="4-CARBOXYMUCONOLACTONE DECARBOXYLASE FAMILY PROTEIN"/>
    <property type="match status" value="1"/>
</dbReference>
<evidence type="ECO:0000259" key="1">
    <source>
        <dbReference type="Pfam" id="PF02627"/>
    </source>
</evidence>
<reference evidence="3" key="1">
    <citation type="journal article" date="2019" name="Int. J. Syst. Evol. Microbiol.">
        <title>The Global Catalogue of Microorganisms (GCM) 10K type strain sequencing project: providing services to taxonomists for standard genome sequencing and annotation.</title>
        <authorList>
            <consortium name="The Broad Institute Genomics Platform"/>
            <consortium name="The Broad Institute Genome Sequencing Center for Infectious Disease"/>
            <person name="Wu L."/>
            <person name="Ma J."/>
        </authorList>
    </citation>
    <scope>NUCLEOTIDE SEQUENCE [LARGE SCALE GENOMIC DNA]</scope>
    <source>
        <strain evidence="3">JCM 17066</strain>
    </source>
</reference>
<dbReference type="InterPro" id="IPR003779">
    <property type="entry name" value="CMD-like"/>
</dbReference>
<dbReference type="InterPro" id="IPR029032">
    <property type="entry name" value="AhpD-like"/>
</dbReference>
<dbReference type="Pfam" id="PF02627">
    <property type="entry name" value="CMD"/>
    <property type="match status" value="1"/>
</dbReference>
<evidence type="ECO:0000313" key="3">
    <source>
        <dbReference type="Proteomes" id="UP001596045"/>
    </source>
</evidence>